<evidence type="ECO:0000313" key="2">
    <source>
        <dbReference type="EMBL" id="RMC09732.1"/>
    </source>
</evidence>
<reference evidence="2 3" key="1">
    <citation type="submission" date="2018-07" db="EMBL/GenBank/DDBJ databases">
        <title>A high quality draft genome assembly of the barn swallow (H. rustica rustica).</title>
        <authorList>
            <person name="Formenti G."/>
            <person name="Chiara M."/>
            <person name="Poveda L."/>
            <person name="Francoijs K.-J."/>
            <person name="Bonisoli-Alquati A."/>
            <person name="Canova L."/>
            <person name="Gianfranceschi L."/>
            <person name="Horner D.S."/>
            <person name="Saino N."/>
        </authorList>
    </citation>
    <scope>NUCLEOTIDE SEQUENCE [LARGE SCALE GENOMIC DNA]</scope>
    <source>
        <strain evidence="2">Chelidonia</strain>
        <tissue evidence="2">Blood</tissue>
    </source>
</reference>
<comment type="caution">
    <text evidence="2">The sequence shown here is derived from an EMBL/GenBank/DDBJ whole genome shotgun (WGS) entry which is preliminary data.</text>
</comment>
<feature type="region of interest" description="Disordered" evidence="1">
    <location>
        <begin position="1"/>
        <end position="29"/>
    </location>
</feature>
<proteinExistence type="predicted"/>
<dbReference type="AlphaFoldDB" id="A0A3M0K9F0"/>
<keyword evidence="3" id="KW-1185">Reference proteome</keyword>
<dbReference type="OrthoDB" id="5972090at2759"/>
<dbReference type="EMBL" id="QRBI01000113">
    <property type="protein sequence ID" value="RMC09732.1"/>
    <property type="molecule type" value="Genomic_DNA"/>
</dbReference>
<evidence type="ECO:0000256" key="1">
    <source>
        <dbReference type="SAM" id="MobiDB-lite"/>
    </source>
</evidence>
<organism evidence="2 3">
    <name type="scientific">Hirundo rustica rustica</name>
    <dbReference type="NCBI Taxonomy" id="333673"/>
    <lineage>
        <taxon>Eukaryota</taxon>
        <taxon>Metazoa</taxon>
        <taxon>Chordata</taxon>
        <taxon>Craniata</taxon>
        <taxon>Vertebrata</taxon>
        <taxon>Euteleostomi</taxon>
        <taxon>Archelosauria</taxon>
        <taxon>Archosauria</taxon>
        <taxon>Dinosauria</taxon>
        <taxon>Saurischia</taxon>
        <taxon>Theropoda</taxon>
        <taxon>Coelurosauria</taxon>
        <taxon>Aves</taxon>
        <taxon>Neognathae</taxon>
        <taxon>Neoaves</taxon>
        <taxon>Telluraves</taxon>
        <taxon>Australaves</taxon>
        <taxon>Passeriformes</taxon>
        <taxon>Sylvioidea</taxon>
        <taxon>Hirundinidae</taxon>
        <taxon>Hirundo</taxon>
    </lineage>
</organism>
<sequence>MVGLRLRGVRGQLPHGVRSKNPPGKTRGERKLLGKALDRNTLRSGYTENRKPFPWTGIKARVFLGSVSGSQTPLSRSLTFQGNQRNALDSNRMSDKCCLQECSLDQKLVRNNGQVTVDWLCLLQKNWSVLYLFSQRISPPFGQLPVALEKAIKKTP</sequence>
<gene>
    <name evidence="2" type="ORF">DUI87_13519</name>
</gene>
<evidence type="ECO:0000313" key="3">
    <source>
        <dbReference type="Proteomes" id="UP000269221"/>
    </source>
</evidence>
<dbReference type="Proteomes" id="UP000269221">
    <property type="component" value="Unassembled WGS sequence"/>
</dbReference>
<protein>
    <submittedName>
        <fullName evidence="2">Uncharacterized protein</fullName>
    </submittedName>
</protein>
<accession>A0A3M0K9F0</accession>
<name>A0A3M0K9F0_HIRRU</name>